<feature type="non-terminal residue" evidence="1">
    <location>
        <position position="1"/>
    </location>
</feature>
<name>A0A484H2K6_SOUCH</name>
<protein>
    <submittedName>
        <fullName evidence="1">Uncharacterized protein</fullName>
    </submittedName>
</protein>
<evidence type="ECO:0000313" key="1">
    <source>
        <dbReference type="EMBL" id="TEA42138.1"/>
    </source>
</evidence>
<evidence type="ECO:0000313" key="2">
    <source>
        <dbReference type="Proteomes" id="UP000295264"/>
    </source>
</evidence>
<dbReference type="AlphaFoldDB" id="A0A484H2K6"/>
<comment type="caution">
    <text evidence="1">The sequence shown here is derived from an EMBL/GenBank/DDBJ whole genome shotgun (WGS) entry which is preliminary data.</text>
</comment>
<dbReference type="Proteomes" id="UP000295264">
    <property type="component" value="Unassembled WGS sequence"/>
</dbReference>
<accession>A0A484H2K6</accession>
<proteinExistence type="predicted"/>
<dbReference type="EMBL" id="QWLN02000256">
    <property type="protein sequence ID" value="TEA42138.1"/>
    <property type="molecule type" value="Genomic_DNA"/>
</dbReference>
<sequence>YIEETLAVIPGGVMDLKDSPNQIQERFWIFLQPLTMIFPVIQIKS</sequence>
<keyword evidence="2" id="KW-1185">Reference proteome</keyword>
<organism evidence="1 2">
    <name type="scientific">Sousa chinensis</name>
    <name type="common">Indo-pacific humpbacked dolphin</name>
    <name type="synonym">Steno chinensis</name>
    <dbReference type="NCBI Taxonomy" id="103600"/>
    <lineage>
        <taxon>Eukaryota</taxon>
        <taxon>Metazoa</taxon>
        <taxon>Chordata</taxon>
        <taxon>Craniata</taxon>
        <taxon>Vertebrata</taxon>
        <taxon>Euteleostomi</taxon>
        <taxon>Mammalia</taxon>
        <taxon>Eutheria</taxon>
        <taxon>Laurasiatheria</taxon>
        <taxon>Artiodactyla</taxon>
        <taxon>Whippomorpha</taxon>
        <taxon>Cetacea</taxon>
        <taxon>Odontoceti</taxon>
        <taxon>Delphinidae</taxon>
        <taxon>Sousa</taxon>
    </lineage>
</organism>
<reference evidence="1 2" key="1">
    <citation type="journal article" date="2018" name="Genomics">
        <title>Molecular footprints of inshore aquatic adaptation in Indo-Pacific humpback dolphin (Sousa chinensis).</title>
        <authorList>
            <person name="Ming Y."/>
            <person name="Jian J."/>
            <person name="Yu F."/>
            <person name="Yu X."/>
            <person name="Wang J."/>
            <person name="Liu W."/>
        </authorList>
    </citation>
    <scope>NUCLEOTIDE SEQUENCE [LARGE SCALE GENOMIC DNA]</scope>
    <source>
        <strain evidence="1">MY-2018</strain>
        <tissue evidence="1">Skin</tissue>
    </source>
</reference>
<gene>
    <name evidence="1" type="ORF">DBR06_SOUSAS6810042</name>
</gene>
<feature type="non-terminal residue" evidence="1">
    <location>
        <position position="45"/>
    </location>
</feature>